<dbReference type="Gene3D" id="3.40.50.12780">
    <property type="entry name" value="N-terminal domain of ligase-like"/>
    <property type="match status" value="1"/>
</dbReference>
<sequence>MRTVEPGFPVHRDAAANVAADLDAAALRGPAATAVVRADGSDSVSYAQLHAHVVRIAILLRQAGVRRGDRVAIIQGNSWQHLASWFAILRCGALAVDLNIVVSDEQWRQMMTDCQPVGILTDDDYRTGAVTAAAAAAASLGVTIPVWTAADAAADPGLADGASDLDGLGALEPVHPSDPAVIAYTSGTTGLPKGVVHSHGALRKELDLLTSAMGYDPSWAVYVAIPLFSLHGFLPQAAMSIRCGGTLIMAAKFDPREFAAASRRWSITYTTLSSPMIPAILALPADERPDLTGVRFISCGGAPLHPELRAAFTERFGVRLTEGYGLTEVMGAFVMNIDGTAPPGASGRCYSLGPAPGMRIQDDAGHPVPIGEIGEIAFRAEHALLGYWPDIPAHDGPGSWFPTGDVGRLDWDGYLYLLDRKKDVILRGGFTLYSAEIERVLLEERVVREATVIGVPDPRVGEMPVAFVVLQEGATADGTAETLRATVRQRLGPLKTPERVLLVTFESLPRNALGKVQKNELRARAQAIGSAAGRDDTGRPGPYEVSGP</sequence>
<evidence type="ECO:0000256" key="1">
    <source>
        <dbReference type="ARBA" id="ARBA00006432"/>
    </source>
</evidence>
<dbReference type="InterPro" id="IPR020845">
    <property type="entry name" value="AMP-binding_CS"/>
</dbReference>
<dbReference type="Proteomes" id="UP000604475">
    <property type="component" value="Unassembled WGS sequence"/>
</dbReference>
<dbReference type="PROSITE" id="PS00455">
    <property type="entry name" value="AMP_BINDING"/>
    <property type="match status" value="1"/>
</dbReference>
<evidence type="ECO:0000313" key="6">
    <source>
        <dbReference type="EMBL" id="MBL7627384.1"/>
    </source>
</evidence>
<evidence type="ECO:0000259" key="5">
    <source>
        <dbReference type="Pfam" id="PF13193"/>
    </source>
</evidence>
<name>A0A937RHC4_9ACTN</name>
<feature type="domain" description="AMP-binding enzyme C-terminal" evidence="5">
    <location>
        <begin position="436"/>
        <end position="515"/>
    </location>
</feature>
<dbReference type="GO" id="GO:0031956">
    <property type="term" value="F:medium-chain fatty acid-CoA ligase activity"/>
    <property type="evidence" value="ECO:0007669"/>
    <property type="project" value="TreeGrafter"/>
</dbReference>
<dbReference type="AlphaFoldDB" id="A0A937RHC4"/>
<evidence type="ECO:0000313" key="7">
    <source>
        <dbReference type="Proteomes" id="UP000604475"/>
    </source>
</evidence>
<keyword evidence="2 6" id="KW-0436">Ligase</keyword>
<gene>
    <name evidence="6" type="ORF">I7412_09420</name>
</gene>
<dbReference type="Gene3D" id="3.30.300.30">
    <property type="match status" value="1"/>
</dbReference>
<dbReference type="SUPFAM" id="SSF56801">
    <property type="entry name" value="Acetyl-CoA synthetase-like"/>
    <property type="match status" value="1"/>
</dbReference>
<reference evidence="6" key="1">
    <citation type="submission" date="2020-12" db="EMBL/GenBank/DDBJ databases">
        <title>Genomic characterization of non-nitrogen-fixing Frankia strains.</title>
        <authorList>
            <person name="Carlos-Shanley C."/>
            <person name="Guerra T."/>
            <person name="Hahn D."/>
        </authorList>
    </citation>
    <scope>NUCLEOTIDE SEQUENCE</scope>
    <source>
        <strain evidence="6">CN6</strain>
    </source>
</reference>
<feature type="domain" description="AMP-dependent synthetase/ligase" evidence="4">
    <location>
        <begin position="23"/>
        <end position="388"/>
    </location>
</feature>
<accession>A0A937RHC4</accession>
<evidence type="ECO:0000259" key="4">
    <source>
        <dbReference type="Pfam" id="PF00501"/>
    </source>
</evidence>
<evidence type="ECO:0000256" key="2">
    <source>
        <dbReference type="ARBA" id="ARBA00022598"/>
    </source>
</evidence>
<dbReference type="InterPro" id="IPR025110">
    <property type="entry name" value="AMP-bd_C"/>
</dbReference>
<feature type="region of interest" description="Disordered" evidence="3">
    <location>
        <begin position="528"/>
        <end position="548"/>
    </location>
</feature>
<dbReference type="GO" id="GO:0006631">
    <property type="term" value="P:fatty acid metabolic process"/>
    <property type="evidence" value="ECO:0007669"/>
    <property type="project" value="TreeGrafter"/>
</dbReference>
<organism evidence="6 7">
    <name type="scientific">Frankia nepalensis</name>
    <dbReference type="NCBI Taxonomy" id="1836974"/>
    <lineage>
        <taxon>Bacteria</taxon>
        <taxon>Bacillati</taxon>
        <taxon>Actinomycetota</taxon>
        <taxon>Actinomycetes</taxon>
        <taxon>Frankiales</taxon>
        <taxon>Frankiaceae</taxon>
        <taxon>Frankia</taxon>
    </lineage>
</organism>
<dbReference type="EMBL" id="JAEACQ010000160">
    <property type="protein sequence ID" value="MBL7627384.1"/>
    <property type="molecule type" value="Genomic_DNA"/>
</dbReference>
<dbReference type="InterPro" id="IPR045851">
    <property type="entry name" value="AMP-bd_C_sf"/>
</dbReference>
<proteinExistence type="inferred from homology"/>
<dbReference type="Pfam" id="PF00501">
    <property type="entry name" value="AMP-binding"/>
    <property type="match status" value="1"/>
</dbReference>
<dbReference type="Pfam" id="PF13193">
    <property type="entry name" value="AMP-binding_C"/>
    <property type="match status" value="1"/>
</dbReference>
<keyword evidence="7" id="KW-1185">Reference proteome</keyword>
<evidence type="ECO:0000256" key="3">
    <source>
        <dbReference type="SAM" id="MobiDB-lite"/>
    </source>
</evidence>
<protein>
    <submittedName>
        <fullName evidence="6">Acyl--CoA ligase</fullName>
    </submittedName>
</protein>
<comment type="caution">
    <text evidence="6">The sequence shown here is derived from an EMBL/GenBank/DDBJ whole genome shotgun (WGS) entry which is preliminary data.</text>
</comment>
<comment type="similarity">
    <text evidence="1">Belongs to the ATP-dependent AMP-binding enzyme family.</text>
</comment>
<dbReference type="InterPro" id="IPR042099">
    <property type="entry name" value="ANL_N_sf"/>
</dbReference>
<dbReference type="PANTHER" id="PTHR43201">
    <property type="entry name" value="ACYL-COA SYNTHETASE"/>
    <property type="match status" value="1"/>
</dbReference>
<dbReference type="InterPro" id="IPR000873">
    <property type="entry name" value="AMP-dep_synth/lig_dom"/>
</dbReference>
<dbReference type="RefSeq" id="WP_203003543.1">
    <property type="nucleotide sequence ID" value="NZ_JADWYU010000099.1"/>
</dbReference>
<dbReference type="PANTHER" id="PTHR43201:SF5">
    <property type="entry name" value="MEDIUM-CHAIN ACYL-COA LIGASE ACSF2, MITOCHONDRIAL"/>
    <property type="match status" value="1"/>
</dbReference>